<protein>
    <submittedName>
        <fullName evidence="1">Uncharacterized protein</fullName>
    </submittedName>
</protein>
<reference evidence="1 2" key="1">
    <citation type="submission" date="2018-03" db="EMBL/GenBank/DDBJ databases">
        <title>Comparative analysis of microorganisms from saline springs in Andes Mountain Range, Colombia.</title>
        <authorList>
            <person name="Rubin E."/>
        </authorList>
    </citation>
    <scope>NUCLEOTIDE SEQUENCE [LARGE SCALE GENOMIC DNA]</scope>
    <source>
        <strain evidence="1 2">CG 35</strain>
    </source>
</reference>
<proteinExistence type="predicted"/>
<dbReference type="Proteomes" id="UP000238217">
    <property type="component" value="Unassembled WGS sequence"/>
</dbReference>
<evidence type="ECO:0000313" key="2">
    <source>
        <dbReference type="Proteomes" id="UP000238217"/>
    </source>
</evidence>
<keyword evidence="2" id="KW-1185">Reference proteome</keyword>
<dbReference type="AlphaFoldDB" id="A0A2T0YIV7"/>
<dbReference type="EMBL" id="PVTY01000009">
    <property type="protein sequence ID" value="PRZ15131.1"/>
    <property type="molecule type" value="Genomic_DNA"/>
</dbReference>
<name>A0A2T0YIV7_9MICC</name>
<evidence type="ECO:0000313" key="1">
    <source>
        <dbReference type="EMBL" id="PRZ15131.1"/>
    </source>
</evidence>
<accession>A0A2T0YIV7</accession>
<gene>
    <name evidence="1" type="ORF">BCL67_10952</name>
</gene>
<comment type="caution">
    <text evidence="1">The sequence shown here is derived from an EMBL/GenBank/DDBJ whole genome shotgun (WGS) entry which is preliminary data.</text>
</comment>
<organism evidence="1 2">
    <name type="scientific">Nesterenkonia sandarakina</name>
    <dbReference type="NCBI Taxonomy" id="272918"/>
    <lineage>
        <taxon>Bacteria</taxon>
        <taxon>Bacillati</taxon>
        <taxon>Actinomycetota</taxon>
        <taxon>Actinomycetes</taxon>
        <taxon>Micrococcales</taxon>
        <taxon>Micrococcaceae</taxon>
        <taxon>Nesterenkonia</taxon>
    </lineage>
</organism>
<dbReference type="RefSeq" id="WP_106123054.1">
    <property type="nucleotide sequence ID" value="NZ_PVTY01000009.1"/>
</dbReference>
<sequence length="88" mass="9467">MQTPEERRDEAVAAVIAAGGVVRGSQPMAHPDDPHTVVAYRVLAGSPSNRVRDAVEAVRAETETNLTGLVPWAPEYVEEVEEDEVSNA</sequence>